<feature type="domain" description="CAAX prenyl protease 2/Lysostaphin resistance protein A-like" evidence="2">
    <location>
        <begin position="136"/>
        <end position="222"/>
    </location>
</feature>
<keyword evidence="3" id="KW-0378">Hydrolase</keyword>
<protein>
    <submittedName>
        <fullName evidence="3">CPBP family intramembrane metalloprotease</fullName>
    </submittedName>
</protein>
<dbReference type="InterPro" id="IPR003675">
    <property type="entry name" value="Rce1/LyrA-like_dom"/>
</dbReference>
<dbReference type="GO" id="GO:0004175">
    <property type="term" value="F:endopeptidase activity"/>
    <property type="evidence" value="ECO:0007669"/>
    <property type="project" value="UniProtKB-ARBA"/>
</dbReference>
<gene>
    <name evidence="3" type="ORF">K8V20_06830</name>
</gene>
<organism evidence="3 4">
    <name type="scientific">Subdoligranulum variabile</name>
    <dbReference type="NCBI Taxonomy" id="214851"/>
    <lineage>
        <taxon>Bacteria</taxon>
        <taxon>Bacillati</taxon>
        <taxon>Bacillota</taxon>
        <taxon>Clostridia</taxon>
        <taxon>Eubacteriales</taxon>
        <taxon>Oscillospiraceae</taxon>
        <taxon>Subdoligranulum</taxon>
    </lineage>
</organism>
<dbReference type="AlphaFoldDB" id="A0A921LNQ3"/>
<accession>A0A921LNQ3</accession>
<keyword evidence="3" id="KW-0645">Protease</keyword>
<keyword evidence="1" id="KW-1133">Transmembrane helix</keyword>
<keyword evidence="1" id="KW-0812">Transmembrane</keyword>
<dbReference type="Pfam" id="PF02517">
    <property type="entry name" value="Rce1-like"/>
    <property type="match status" value="1"/>
</dbReference>
<feature type="transmembrane region" description="Helical" evidence="1">
    <location>
        <begin position="238"/>
        <end position="259"/>
    </location>
</feature>
<evidence type="ECO:0000313" key="3">
    <source>
        <dbReference type="EMBL" id="HJG28344.1"/>
    </source>
</evidence>
<dbReference type="PANTHER" id="PTHR36435">
    <property type="entry name" value="SLR1288 PROTEIN"/>
    <property type="match status" value="1"/>
</dbReference>
<dbReference type="Proteomes" id="UP000782880">
    <property type="component" value="Unassembled WGS sequence"/>
</dbReference>
<comment type="caution">
    <text evidence="3">The sequence shown here is derived from an EMBL/GenBank/DDBJ whole genome shotgun (WGS) entry which is preliminary data.</text>
</comment>
<keyword evidence="3" id="KW-0482">Metalloprotease</keyword>
<feature type="transmembrane region" description="Helical" evidence="1">
    <location>
        <begin position="129"/>
        <end position="150"/>
    </location>
</feature>
<reference evidence="3" key="2">
    <citation type="submission" date="2021-09" db="EMBL/GenBank/DDBJ databases">
        <authorList>
            <person name="Gilroy R."/>
        </authorList>
    </citation>
    <scope>NUCLEOTIDE SEQUENCE</scope>
    <source>
        <strain evidence="3">ChiBcec21-2208</strain>
    </source>
</reference>
<sequence length="303" mass="32815">MAKTRGIRGAASWCAIAALLYLLVRSLLYAGVSAVMGLIQPGASMAKSVGFSDTTIGLLQLFIGLGAIFVPLWCLLRLTRLQTKDLRIVLPAPWSPAFCLPVFLGVANLANLAGALLSLLLGIENEASILPSGGLELIVYFLVLCVMPAITEELFFRGALQGLLRPCGSAAAIFGPALLFALLHLDPIQSLTALVCGVFLGWLAERSGSILPGMLLHFVNNCLAFLSLYLRFYAPNNISFAFELFLLLFFPLFSLWLIYHARQQGFRFSAGLRPGVDVLGVFSSPAYAFVVLFLLVYTFFLIG</sequence>
<dbReference type="InterPro" id="IPR052710">
    <property type="entry name" value="CAAX_protease"/>
</dbReference>
<feature type="transmembrane region" description="Helical" evidence="1">
    <location>
        <begin position="279"/>
        <end position="302"/>
    </location>
</feature>
<reference evidence="3" key="1">
    <citation type="journal article" date="2021" name="PeerJ">
        <title>Extensive microbial diversity within the chicken gut microbiome revealed by metagenomics and culture.</title>
        <authorList>
            <person name="Gilroy R."/>
            <person name="Ravi A."/>
            <person name="Getino M."/>
            <person name="Pursley I."/>
            <person name="Horton D.L."/>
            <person name="Alikhan N.F."/>
            <person name="Baker D."/>
            <person name="Gharbi K."/>
            <person name="Hall N."/>
            <person name="Watson M."/>
            <person name="Adriaenssens E.M."/>
            <person name="Foster-Nyarko E."/>
            <person name="Jarju S."/>
            <person name="Secka A."/>
            <person name="Antonio M."/>
            <person name="Oren A."/>
            <person name="Chaudhuri R.R."/>
            <person name="La Ragione R."/>
            <person name="Hildebrand F."/>
            <person name="Pallen M.J."/>
        </authorList>
    </citation>
    <scope>NUCLEOTIDE SEQUENCE</scope>
    <source>
        <strain evidence="3">ChiBcec21-2208</strain>
    </source>
</reference>
<dbReference type="GO" id="GO:0008237">
    <property type="term" value="F:metallopeptidase activity"/>
    <property type="evidence" value="ECO:0007669"/>
    <property type="project" value="UniProtKB-KW"/>
</dbReference>
<feature type="transmembrane region" description="Helical" evidence="1">
    <location>
        <begin position="162"/>
        <end position="182"/>
    </location>
</feature>
<dbReference type="EMBL" id="DYVE01000178">
    <property type="protein sequence ID" value="HJG28344.1"/>
    <property type="molecule type" value="Genomic_DNA"/>
</dbReference>
<feature type="transmembrane region" description="Helical" evidence="1">
    <location>
        <begin position="97"/>
        <end position="123"/>
    </location>
</feature>
<evidence type="ECO:0000256" key="1">
    <source>
        <dbReference type="SAM" id="Phobius"/>
    </source>
</evidence>
<feature type="transmembrane region" description="Helical" evidence="1">
    <location>
        <begin position="56"/>
        <end position="76"/>
    </location>
</feature>
<feature type="transmembrane region" description="Helical" evidence="1">
    <location>
        <begin position="211"/>
        <end position="232"/>
    </location>
</feature>
<evidence type="ECO:0000313" key="4">
    <source>
        <dbReference type="Proteomes" id="UP000782880"/>
    </source>
</evidence>
<keyword evidence="1" id="KW-0472">Membrane</keyword>
<proteinExistence type="predicted"/>
<dbReference type="PANTHER" id="PTHR36435:SF1">
    <property type="entry name" value="CAAX AMINO TERMINAL PROTEASE FAMILY PROTEIN"/>
    <property type="match status" value="1"/>
</dbReference>
<name>A0A921LNQ3_9FIRM</name>
<dbReference type="GO" id="GO:0080120">
    <property type="term" value="P:CAAX-box protein maturation"/>
    <property type="evidence" value="ECO:0007669"/>
    <property type="project" value="UniProtKB-ARBA"/>
</dbReference>
<evidence type="ECO:0000259" key="2">
    <source>
        <dbReference type="Pfam" id="PF02517"/>
    </source>
</evidence>